<sequence>MYRCFSQILEVLAWAYVYNKHDTWEQFYIYSICTPLGSQMLYLIKKNSSEKVALD</sequence>
<dbReference type="AlphaFoldDB" id="A0A251VMV8"/>
<keyword evidence="2" id="KW-1185">Reference proteome</keyword>
<evidence type="ECO:0000313" key="2">
    <source>
        <dbReference type="Proteomes" id="UP000215914"/>
    </source>
</evidence>
<dbReference type="EMBL" id="CM007890">
    <property type="protein sequence ID" value="OTG36910.1"/>
    <property type="molecule type" value="Genomic_DNA"/>
</dbReference>
<organism evidence="1 2">
    <name type="scientific">Helianthus annuus</name>
    <name type="common">Common sunflower</name>
    <dbReference type="NCBI Taxonomy" id="4232"/>
    <lineage>
        <taxon>Eukaryota</taxon>
        <taxon>Viridiplantae</taxon>
        <taxon>Streptophyta</taxon>
        <taxon>Embryophyta</taxon>
        <taxon>Tracheophyta</taxon>
        <taxon>Spermatophyta</taxon>
        <taxon>Magnoliopsida</taxon>
        <taxon>eudicotyledons</taxon>
        <taxon>Gunneridae</taxon>
        <taxon>Pentapetalae</taxon>
        <taxon>asterids</taxon>
        <taxon>campanulids</taxon>
        <taxon>Asterales</taxon>
        <taxon>Asteraceae</taxon>
        <taxon>Asteroideae</taxon>
        <taxon>Heliantheae alliance</taxon>
        <taxon>Heliantheae</taxon>
        <taxon>Helianthus</taxon>
    </lineage>
</organism>
<dbReference type="Proteomes" id="UP000215914">
    <property type="component" value="Chromosome 1"/>
</dbReference>
<proteinExistence type="predicted"/>
<name>A0A251VMV8_HELAN</name>
<accession>A0A251VMV8</accession>
<reference evidence="2" key="1">
    <citation type="journal article" date="2017" name="Nature">
        <title>The sunflower genome provides insights into oil metabolism, flowering and Asterid evolution.</title>
        <authorList>
            <person name="Badouin H."/>
            <person name="Gouzy J."/>
            <person name="Grassa C.J."/>
            <person name="Murat F."/>
            <person name="Staton S.E."/>
            <person name="Cottret L."/>
            <person name="Lelandais-Briere C."/>
            <person name="Owens G.L."/>
            <person name="Carrere S."/>
            <person name="Mayjonade B."/>
            <person name="Legrand L."/>
            <person name="Gill N."/>
            <person name="Kane N.C."/>
            <person name="Bowers J.E."/>
            <person name="Hubner S."/>
            <person name="Bellec A."/>
            <person name="Berard A."/>
            <person name="Berges H."/>
            <person name="Blanchet N."/>
            <person name="Boniface M.C."/>
            <person name="Brunel D."/>
            <person name="Catrice O."/>
            <person name="Chaidir N."/>
            <person name="Claudel C."/>
            <person name="Donnadieu C."/>
            <person name="Faraut T."/>
            <person name="Fievet G."/>
            <person name="Helmstetter N."/>
            <person name="King M."/>
            <person name="Knapp S.J."/>
            <person name="Lai Z."/>
            <person name="Le Paslier M.C."/>
            <person name="Lippi Y."/>
            <person name="Lorenzon L."/>
            <person name="Mandel J.R."/>
            <person name="Marage G."/>
            <person name="Marchand G."/>
            <person name="Marquand E."/>
            <person name="Bret-Mestries E."/>
            <person name="Morien E."/>
            <person name="Nambeesan S."/>
            <person name="Nguyen T."/>
            <person name="Pegot-Espagnet P."/>
            <person name="Pouilly N."/>
            <person name="Raftis F."/>
            <person name="Sallet E."/>
            <person name="Schiex T."/>
            <person name="Thomas J."/>
            <person name="Vandecasteele C."/>
            <person name="Vares D."/>
            <person name="Vear F."/>
            <person name="Vautrin S."/>
            <person name="Crespi M."/>
            <person name="Mangin B."/>
            <person name="Burke J.M."/>
            <person name="Salse J."/>
            <person name="Munos S."/>
            <person name="Vincourt P."/>
            <person name="Rieseberg L.H."/>
            <person name="Langlade N.B."/>
        </authorList>
    </citation>
    <scope>NUCLEOTIDE SEQUENCE [LARGE SCALE GENOMIC DNA]</scope>
    <source>
        <strain evidence="2">cv. SF193</strain>
    </source>
</reference>
<gene>
    <name evidence="1" type="ORF">HannXRQ_Chr01g0013061</name>
</gene>
<evidence type="ECO:0000313" key="1">
    <source>
        <dbReference type="EMBL" id="OTG36910.1"/>
    </source>
</evidence>
<protein>
    <submittedName>
        <fullName evidence="1">Uncharacterized protein</fullName>
    </submittedName>
</protein>
<dbReference type="InParanoid" id="A0A251VMV8"/>